<dbReference type="GO" id="GO:0005737">
    <property type="term" value="C:cytoplasm"/>
    <property type="evidence" value="ECO:0007669"/>
    <property type="project" value="TreeGrafter"/>
</dbReference>
<evidence type="ECO:0000313" key="3">
    <source>
        <dbReference type="EMBL" id="MBR8827455.1"/>
    </source>
</evidence>
<proteinExistence type="predicted"/>
<dbReference type="InterPro" id="IPR038765">
    <property type="entry name" value="Papain-like_cys_pep_sf"/>
</dbReference>
<organism evidence="3 4">
    <name type="scientific">Gomphosphaeria aponina SAG 52.96 = DSM 107014</name>
    <dbReference type="NCBI Taxonomy" id="1521640"/>
    <lineage>
        <taxon>Bacteria</taxon>
        <taxon>Bacillati</taxon>
        <taxon>Cyanobacteriota</taxon>
        <taxon>Cyanophyceae</taxon>
        <taxon>Oscillatoriophycideae</taxon>
        <taxon>Chroococcales</taxon>
        <taxon>Gomphosphaeriaceae</taxon>
        <taxon>Gomphosphaeria</taxon>
    </lineage>
</organism>
<dbReference type="InterPro" id="IPR056564">
    <property type="entry name" value="Ig-like_KY"/>
</dbReference>
<dbReference type="SMART" id="SM00460">
    <property type="entry name" value="TGc"/>
    <property type="match status" value="1"/>
</dbReference>
<protein>
    <submittedName>
        <fullName evidence="3">Transglutaminase</fullName>
    </submittedName>
</protein>
<keyword evidence="1" id="KW-0812">Transmembrane</keyword>
<dbReference type="Pfam" id="PF23265">
    <property type="entry name" value="Ig-like_KY"/>
    <property type="match status" value="1"/>
</dbReference>
<comment type="caution">
    <text evidence="3">The sequence shown here is derived from an EMBL/GenBank/DDBJ whole genome shotgun (WGS) entry which is preliminary data.</text>
</comment>
<dbReference type="Gene3D" id="3.10.620.30">
    <property type="match status" value="1"/>
</dbReference>
<gene>
    <name evidence="3" type="ORF">DSM107014_06035</name>
</gene>
<dbReference type="Pfam" id="PF01841">
    <property type="entry name" value="Transglut_core"/>
    <property type="match status" value="1"/>
</dbReference>
<keyword evidence="1" id="KW-0472">Membrane</keyword>
<dbReference type="EMBL" id="JADQBC010000031">
    <property type="protein sequence ID" value="MBR8827455.1"/>
    <property type="molecule type" value="Genomic_DNA"/>
</dbReference>
<sequence>MTTEREYREWQAKRKKYQRQHNSNFSPLLILGIIFISGWYTWKHHPQEINNFLARILPPQLPFPQPNNPNANIGIKSNADIKIGSELPNMNYDKIDKVAASIKYNGTSVTELASILSQLANSEVEKARIIYAWLAHNITYDVQGYLTGNYGDLSPLGVLKSRKGVCSGYANLYQALAQEMGLEAVIIDGYAKGASYILGEKTQVNHAWNGVKINDAWYLVDATWGAGYVNGGQFYQAFNPHYFATAPQEFIYDHLPSKTTWQLLAQPYSKEQFELLPNLSPQFFNQGMKFISHNKHTITAKDGQVEIILQAHPDTIVASALQLGGQKLPETYTFEQQQNGQIFIKATFPAPGNYELQIYAKNKHESGSYPHAVTYKIIADAAGKEFPKIYTNFTENNANLQAPLTKKLPSNQSVYFQLNVPKALEVQVIDQTSNKWTKLTRSGNQFSGNAFVGSGKVQVTAKFPGDEKYWTVVEYN</sequence>
<dbReference type="PANTHER" id="PTHR46333">
    <property type="entry name" value="CYTOKINESIS PROTEIN 3"/>
    <property type="match status" value="1"/>
</dbReference>
<name>A0A941JUS5_9CHRO</name>
<dbReference type="AlphaFoldDB" id="A0A941JUS5"/>
<feature type="transmembrane region" description="Helical" evidence="1">
    <location>
        <begin position="21"/>
        <end position="42"/>
    </location>
</feature>
<dbReference type="SUPFAM" id="SSF54001">
    <property type="entry name" value="Cysteine proteinases"/>
    <property type="match status" value="1"/>
</dbReference>
<dbReference type="InterPro" id="IPR002931">
    <property type="entry name" value="Transglutaminase-like"/>
</dbReference>
<dbReference type="Proteomes" id="UP000767446">
    <property type="component" value="Unassembled WGS sequence"/>
</dbReference>
<evidence type="ECO:0000313" key="4">
    <source>
        <dbReference type="Proteomes" id="UP000767446"/>
    </source>
</evidence>
<feature type="domain" description="Transglutaminase-like" evidence="2">
    <location>
        <begin position="158"/>
        <end position="224"/>
    </location>
</feature>
<reference evidence="3" key="1">
    <citation type="submission" date="2021-02" db="EMBL/GenBank/DDBJ databases">
        <title>Metagenome analyses of Stigonema ocellatum DSM 106950, Chlorogloea purpurea SAG 13.99 and Gomphosphaeria aponina DSM 107014.</title>
        <authorList>
            <person name="Marter P."/>
            <person name="Huang S."/>
        </authorList>
    </citation>
    <scope>NUCLEOTIDE SEQUENCE</scope>
    <source>
        <strain evidence="3">JP213</strain>
    </source>
</reference>
<evidence type="ECO:0000259" key="2">
    <source>
        <dbReference type="SMART" id="SM00460"/>
    </source>
</evidence>
<evidence type="ECO:0000256" key="1">
    <source>
        <dbReference type="SAM" id="Phobius"/>
    </source>
</evidence>
<keyword evidence="1" id="KW-1133">Transmembrane helix</keyword>
<accession>A0A941JUS5</accession>
<dbReference type="PANTHER" id="PTHR46333:SF2">
    <property type="entry name" value="CYTOKINESIS PROTEIN 3"/>
    <property type="match status" value="1"/>
</dbReference>
<dbReference type="InterPro" id="IPR052557">
    <property type="entry name" value="CAP/Cytokinesis_protein"/>
</dbReference>